<protein>
    <submittedName>
        <fullName evidence="1">ATP-dependent DNA helicase</fullName>
    </submittedName>
</protein>
<dbReference type="GO" id="GO:0004386">
    <property type="term" value="F:helicase activity"/>
    <property type="evidence" value="ECO:0007669"/>
    <property type="project" value="UniProtKB-KW"/>
</dbReference>
<keyword evidence="1" id="KW-0067">ATP-binding</keyword>
<comment type="caution">
    <text evidence="1">The sequence shown here is derived from an EMBL/GenBank/DDBJ whole genome shotgun (WGS) entry which is preliminary data.</text>
</comment>
<keyword evidence="1" id="KW-0547">Nucleotide-binding</keyword>
<dbReference type="Proteomes" id="UP000887116">
    <property type="component" value="Unassembled WGS sequence"/>
</dbReference>
<accession>A0A8X6KMD2</accession>
<sequence length="117" mass="13818">MSITEFAMLFVPFYPKKASETEESIDRDRYEEQPNVRRSLIMLSDDNKMVVRNVPAVVRVPYFIALSNPENIFYSLLVQYTPYSSEMKLFEGIDSAKDVLLARENRLKEMNRHMHQH</sequence>
<keyword evidence="1" id="KW-0347">Helicase</keyword>
<dbReference type="AlphaFoldDB" id="A0A8X6KMD2"/>
<keyword evidence="2" id="KW-1185">Reference proteome</keyword>
<name>A0A8X6KMD2_TRICU</name>
<keyword evidence="1" id="KW-0378">Hydrolase</keyword>
<evidence type="ECO:0000313" key="2">
    <source>
        <dbReference type="Proteomes" id="UP000887116"/>
    </source>
</evidence>
<organism evidence="1 2">
    <name type="scientific">Trichonephila clavata</name>
    <name type="common">Joro spider</name>
    <name type="synonym">Nephila clavata</name>
    <dbReference type="NCBI Taxonomy" id="2740835"/>
    <lineage>
        <taxon>Eukaryota</taxon>
        <taxon>Metazoa</taxon>
        <taxon>Ecdysozoa</taxon>
        <taxon>Arthropoda</taxon>
        <taxon>Chelicerata</taxon>
        <taxon>Arachnida</taxon>
        <taxon>Araneae</taxon>
        <taxon>Araneomorphae</taxon>
        <taxon>Entelegynae</taxon>
        <taxon>Araneoidea</taxon>
        <taxon>Nephilidae</taxon>
        <taxon>Trichonephila</taxon>
    </lineage>
</organism>
<proteinExistence type="predicted"/>
<dbReference type="EMBL" id="BMAO01021815">
    <property type="protein sequence ID" value="GFQ77641.1"/>
    <property type="molecule type" value="Genomic_DNA"/>
</dbReference>
<gene>
    <name evidence="1" type="primary">HaOG212743</name>
    <name evidence="1" type="ORF">TNCT_508471</name>
</gene>
<evidence type="ECO:0000313" key="1">
    <source>
        <dbReference type="EMBL" id="GFQ77641.1"/>
    </source>
</evidence>
<reference evidence="1" key="1">
    <citation type="submission" date="2020-07" db="EMBL/GenBank/DDBJ databases">
        <title>Multicomponent nature underlies the extraordinary mechanical properties of spider dragline silk.</title>
        <authorList>
            <person name="Kono N."/>
            <person name="Nakamura H."/>
            <person name="Mori M."/>
            <person name="Yoshida Y."/>
            <person name="Ohtoshi R."/>
            <person name="Malay A.D."/>
            <person name="Moran D.A.P."/>
            <person name="Tomita M."/>
            <person name="Numata K."/>
            <person name="Arakawa K."/>
        </authorList>
    </citation>
    <scope>NUCLEOTIDE SEQUENCE</scope>
</reference>